<feature type="compositionally biased region" description="Basic and acidic residues" evidence="1">
    <location>
        <begin position="51"/>
        <end position="60"/>
    </location>
</feature>
<reference evidence="2" key="1">
    <citation type="submission" date="2023-06" db="EMBL/GenBank/DDBJ databases">
        <title>SYSU T00b26.</title>
        <authorList>
            <person name="Gao L."/>
            <person name="Fang B.-Z."/>
            <person name="Li W.-J."/>
        </authorList>
    </citation>
    <scope>NUCLEOTIDE SEQUENCE</scope>
    <source>
        <strain evidence="2">SYSU T00b26</strain>
    </source>
</reference>
<gene>
    <name evidence="2" type="ORF">QQX04_04265</name>
</gene>
<comment type="caution">
    <text evidence="2">The sequence shown here is derived from an EMBL/GenBank/DDBJ whole genome shotgun (WGS) entry which is preliminary data.</text>
</comment>
<feature type="region of interest" description="Disordered" evidence="1">
    <location>
        <begin position="1"/>
        <end position="64"/>
    </location>
</feature>
<evidence type="ECO:0000256" key="1">
    <source>
        <dbReference type="SAM" id="MobiDB-lite"/>
    </source>
</evidence>
<name>A0ABT8G0G6_9MICO</name>
<proteinExistence type="predicted"/>
<dbReference type="Proteomes" id="UP001172738">
    <property type="component" value="Unassembled WGS sequence"/>
</dbReference>
<evidence type="ECO:0000313" key="3">
    <source>
        <dbReference type="Proteomes" id="UP001172738"/>
    </source>
</evidence>
<keyword evidence="3" id="KW-1185">Reference proteome</keyword>
<sequence length="154" mass="16028">MAPDDDVQGGDSLLSALEQALSGAEEWRPGSGSDAEAAQAAVPLASLPGRRPGEALETRTHPAAGPRALIRDCGTSRHPGRTHVLLVSEQAPLVLATSFDRLGQAVADRLGSDGFAWEEGVHLHVTAPGRVWEDVLRTARDAVAELATPDAQAG</sequence>
<dbReference type="RefSeq" id="WP_301126579.1">
    <property type="nucleotide sequence ID" value="NZ_JAUHPV010000002.1"/>
</dbReference>
<accession>A0ABT8G0G6</accession>
<protein>
    <submittedName>
        <fullName evidence="2">Uncharacterized protein</fullName>
    </submittedName>
</protein>
<organism evidence="2 3">
    <name type="scientific">Demequina zhanjiangensis</name>
    <dbReference type="NCBI Taxonomy" id="3051659"/>
    <lineage>
        <taxon>Bacteria</taxon>
        <taxon>Bacillati</taxon>
        <taxon>Actinomycetota</taxon>
        <taxon>Actinomycetes</taxon>
        <taxon>Micrococcales</taxon>
        <taxon>Demequinaceae</taxon>
        <taxon>Demequina</taxon>
    </lineage>
</organism>
<evidence type="ECO:0000313" key="2">
    <source>
        <dbReference type="EMBL" id="MDN4472204.1"/>
    </source>
</evidence>
<dbReference type="EMBL" id="JAUHPV010000002">
    <property type="protein sequence ID" value="MDN4472204.1"/>
    <property type="molecule type" value="Genomic_DNA"/>
</dbReference>